<keyword evidence="4 14" id="KW-1134">Transmembrane beta strand</keyword>
<dbReference type="Gene3D" id="2.40.170.20">
    <property type="entry name" value="TonB-dependent receptor, beta-barrel domain"/>
    <property type="match status" value="1"/>
</dbReference>
<dbReference type="GO" id="GO:0009279">
    <property type="term" value="C:cell outer membrane"/>
    <property type="evidence" value="ECO:0007669"/>
    <property type="project" value="UniProtKB-SubCell"/>
</dbReference>
<dbReference type="NCBIfam" id="TIGR01783">
    <property type="entry name" value="TonB-siderophor"/>
    <property type="match status" value="1"/>
</dbReference>
<keyword evidence="6 14" id="KW-0812">Transmembrane</keyword>
<accession>A0AAC8W2E7</accession>
<dbReference type="InterPro" id="IPR037066">
    <property type="entry name" value="Plug_dom_sf"/>
</dbReference>
<feature type="domain" description="TonB-dependent receptor-like beta-barrel" evidence="17">
    <location>
        <begin position="210"/>
        <end position="645"/>
    </location>
</feature>
<keyword evidence="20" id="KW-1185">Reference proteome</keyword>
<evidence type="ECO:0008006" key="21">
    <source>
        <dbReference type="Google" id="ProtNLM"/>
    </source>
</evidence>
<dbReference type="CDD" id="cd01347">
    <property type="entry name" value="ligand_gated_channel"/>
    <property type="match status" value="1"/>
</dbReference>
<dbReference type="Proteomes" id="UP000069935">
    <property type="component" value="Chromosome 3"/>
</dbReference>
<reference evidence="20" key="1">
    <citation type="submission" date="2015-12" db="EMBL/GenBank/DDBJ databases">
        <title>Complete Genome Sequence of Azospirillum thiophilum BV-S.</title>
        <authorList>
            <person name="Fomenkov A."/>
            <person name="Vincze T."/>
            <person name="Grabovich M."/>
            <person name="Dubinina G."/>
            <person name="Orlova M."/>
            <person name="Belousova E."/>
            <person name="Roberts R.J."/>
        </authorList>
    </citation>
    <scope>NUCLEOTIDE SEQUENCE [LARGE SCALE GENOMIC DNA]</scope>
    <source>
        <strain evidence="20">BV-S</strain>
    </source>
</reference>
<dbReference type="InterPro" id="IPR012910">
    <property type="entry name" value="Plug_dom"/>
</dbReference>
<sequence>MLLPELQVTGTGGGAADGLVATSSATGTKTDTPLRENPQSVSVVTREQMDAQGALSVSEALRYTPGVVAGLGNSDNRYDQITLRGFNATTLGLFRDGLRQMSNQMTTRIEPFGLERVEVLRGPASVLYGQGAPGGLVNAITKRPTDQPLHVLDLQAGSHDRFQGAFDLGGPVAGGDGTLLYRLTGLVRDSDAQVDHTKDDRVYIAPALTWRPTDSTSLTLLASYQKDEGGTPSPLPAVGTILPNANGRIPMNRFSGDPALDSFERKQYSAGWLFEQRLDDVWRLRQTTRYDRLEFDQSNLYAYTPLTATGTTVNRMAYRFGVNADLLGSDSQVQADWRAGPVTVTSLFGVDYRYNRESFYQYSGSAPPLNLYQPVYGQAVANPSVLSADSVTRIHQIGLYTQQQAKVADRLVLTLGGRQDWARNRSTNNRTGLTTTQSDGAFTWRAGAAWLFDSGLTPYASYATSFAPVSGTDFAGRAFSPSEARQVEAGVKLQPAGMSSFFTAAWFDLTQTNVQTTDTAHTGFQVQTGEVRTTGIELQAVASLGDGLSLIGAYTWQDPEITRSNGIDRGMRPTGVPRRIASGWADYTVPDGPLAGLGGGAGLRHVGATAGSADNSLTVPSVTLVDAAIRYDFGKWRASLNASNLFDRYYVASCSSLANCSIGYGRTVTAGLRYSW</sequence>
<dbReference type="EMBL" id="CP012403">
    <property type="protein sequence ID" value="ALG73818.1"/>
    <property type="molecule type" value="Genomic_DNA"/>
</dbReference>
<gene>
    <name evidence="19" type="ORF">AL072_20305</name>
</gene>
<evidence type="ECO:0000313" key="20">
    <source>
        <dbReference type="Proteomes" id="UP000069935"/>
    </source>
</evidence>
<dbReference type="InterPro" id="IPR036942">
    <property type="entry name" value="Beta-barrel_TonB_sf"/>
</dbReference>
<evidence type="ECO:0000256" key="13">
    <source>
        <dbReference type="ARBA" id="ARBA00023237"/>
    </source>
</evidence>
<evidence type="ECO:0000256" key="4">
    <source>
        <dbReference type="ARBA" id="ARBA00022452"/>
    </source>
</evidence>
<dbReference type="InterPro" id="IPR000531">
    <property type="entry name" value="Beta-barrel_TonB"/>
</dbReference>
<evidence type="ECO:0000256" key="7">
    <source>
        <dbReference type="ARBA" id="ARBA00022729"/>
    </source>
</evidence>
<evidence type="ECO:0000259" key="18">
    <source>
        <dbReference type="Pfam" id="PF07715"/>
    </source>
</evidence>
<keyword evidence="8" id="KW-0408">Iron</keyword>
<dbReference type="FunFam" id="2.40.170.20:FF:000005">
    <property type="entry name" value="TonB-dependent siderophore receptor"/>
    <property type="match status" value="1"/>
</dbReference>
<feature type="region of interest" description="Disordered" evidence="16">
    <location>
        <begin position="1"/>
        <end position="38"/>
    </location>
</feature>
<dbReference type="PANTHER" id="PTHR32552">
    <property type="entry name" value="FERRICHROME IRON RECEPTOR-RELATED"/>
    <property type="match status" value="1"/>
</dbReference>
<proteinExistence type="inferred from homology"/>
<evidence type="ECO:0000256" key="11">
    <source>
        <dbReference type="ARBA" id="ARBA00023136"/>
    </source>
</evidence>
<evidence type="ECO:0000256" key="14">
    <source>
        <dbReference type="PROSITE-ProRule" id="PRU01360"/>
    </source>
</evidence>
<comment type="subcellular location">
    <subcellularLocation>
        <location evidence="1 14">Cell outer membrane</location>
        <topology evidence="1 14">Multi-pass membrane protein</topology>
    </subcellularLocation>
</comment>
<organism evidence="19 20">
    <name type="scientific">Azospirillum thiophilum</name>
    <dbReference type="NCBI Taxonomy" id="528244"/>
    <lineage>
        <taxon>Bacteria</taxon>
        <taxon>Pseudomonadati</taxon>
        <taxon>Pseudomonadota</taxon>
        <taxon>Alphaproteobacteria</taxon>
        <taxon>Rhodospirillales</taxon>
        <taxon>Azospirillaceae</taxon>
        <taxon>Azospirillum</taxon>
    </lineage>
</organism>
<keyword evidence="10 15" id="KW-0798">TonB box</keyword>
<evidence type="ECO:0000256" key="15">
    <source>
        <dbReference type="RuleBase" id="RU003357"/>
    </source>
</evidence>
<dbReference type="PANTHER" id="PTHR32552:SF68">
    <property type="entry name" value="FERRICHROME OUTER MEMBRANE TRANSPORTER_PHAGE RECEPTOR"/>
    <property type="match status" value="1"/>
</dbReference>
<keyword evidence="7" id="KW-0732">Signal</keyword>
<feature type="compositionally biased region" description="Polar residues" evidence="16">
    <location>
        <begin position="21"/>
        <end position="38"/>
    </location>
</feature>
<comment type="similarity">
    <text evidence="2 14 15">Belongs to the TonB-dependent receptor family.</text>
</comment>
<keyword evidence="13 14" id="KW-0998">Cell outer membrane</keyword>
<evidence type="ECO:0000256" key="5">
    <source>
        <dbReference type="ARBA" id="ARBA00022496"/>
    </source>
</evidence>
<dbReference type="SUPFAM" id="SSF56935">
    <property type="entry name" value="Porins"/>
    <property type="match status" value="1"/>
</dbReference>
<dbReference type="PROSITE" id="PS52016">
    <property type="entry name" value="TONB_DEPENDENT_REC_3"/>
    <property type="match status" value="1"/>
</dbReference>
<evidence type="ECO:0000256" key="6">
    <source>
        <dbReference type="ARBA" id="ARBA00022692"/>
    </source>
</evidence>
<dbReference type="Pfam" id="PF00593">
    <property type="entry name" value="TonB_dep_Rec_b-barrel"/>
    <property type="match status" value="1"/>
</dbReference>
<reference evidence="19 20" key="2">
    <citation type="journal article" date="2016" name="Genome Announc.">
        <title>Complete Genome Sequence of a Strain of Azospirillum thiophilum Isolated from a Sulfide Spring.</title>
        <authorList>
            <person name="Fomenkov A."/>
            <person name="Vincze T."/>
            <person name="Grabovich M."/>
            <person name="Anton B.P."/>
            <person name="Dubinina G."/>
            <person name="Orlova M."/>
            <person name="Belousova E."/>
            <person name="Roberts R.J."/>
        </authorList>
    </citation>
    <scope>NUCLEOTIDE SEQUENCE [LARGE SCALE GENOMIC DNA]</scope>
    <source>
        <strain evidence="19 20">BV-S</strain>
    </source>
</reference>
<keyword evidence="5" id="KW-0410">Iron transport</keyword>
<name>A0AAC8W2E7_9PROT</name>
<feature type="domain" description="TonB-dependent receptor plug" evidence="18">
    <location>
        <begin position="34"/>
        <end position="135"/>
    </location>
</feature>
<keyword evidence="11 14" id="KW-0472">Membrane</keyword>
<evidence type="ECO:0000256" key="12">
    <source>
        <dbReference type="ARBA" id="ARBA00023170"/>
    </source>
</evidence>
<dbReference type="KEGG" id="ati:AL072_20305"/>
<evidence type="ECO:0000256" key="9">
    <source>
        <dbReference type="ARBA" id="ARBA00023065"/>
    </source>
</evidence>
<dbReference type="Gene3D" id="2.170.130.10">
    <property type="entry name" value="TonB-dependent receptor, plug domain"/>
    <property type="match status" value="1"/>
</dbReference>
<dbReference type="InterPro" id="IPR010105">
    <property type="entry name" value="TonB_sidphr_rcpt"/>
</dbReference>
<keyword evidence="9" id="KW-0406">Ion transport</keyword>
<keyword evidence="12" id="KW-0675">Receptor</keyword>
<dbReference type="FunFam" id="2.170.130.10:FF:000001">
    <property type="entry name" value="Catecholate siderophore TonB-dependent receptor"/>
    <property type="match status" value="1"/>
</dbReference>
<evidence type="ECO:0000259" key="17">
    <source>
        <dbReference type="Pfam" id="PF00593"/>
    </source>
</evidence>
<dbReference type="GO" id="GO:0015344">
    <property type="term" value="F:siderophore uptake transmembrane transporter activity"/>
    <property type="evidence" value="ECO:0007669"/>
    <property type="project" value="TreeGrafter"/>
</dbReference>
<evidence type="ECO:0000313" key="19">
    <source>
        <dbReference type="EMBL" id="ALG73818.1"/>
    </source>
</evidence>
<keyword evidence="3 14" id="KW-0813">Transport</keyword>
<evidence type="ECO:0000256" key="3">
    <source>
        <dbReference type="ARBA" id="ARBA00022448"/>
    </source>
</evidence>
<dbReference type="Pfam" id="PF07715">
    <property type="entry name" value="Plug"/>
    <property type="match status" value="1"/>
</dbReference>
<dbReference type="AlphaFoldDB" id="A0AAC8W2E7"/>
<evidence type="ECO:0000256" key="2">
    <source>
        <dbReference type="ARBA" id="ARBA00009810"/>
    </source>
</evidence>
<dbReference type="InterPro" id="IPR039426">
    <property type="entry name" value="TonB-dep_rcpt-like"/>
</dbReference>
<evidence type="ECO:0000256" key="8">
    <source>
        <dbReference type="ARBA" id="ARBA00023004"/>
    </source>
</evidence>
<dbReference type="GO" id="GO:0015891">
    <property type="term" value="P:siderophore transport"/>
    <property type="evidence" value="ECO:0007669"/>
    <property type="project" value="InterPro"/>
</dbReference>
<evidence type="ECO:0000256" key="1">
    <source>
        <dbReference type="ARBA" id="ARBA00004571"/>
    </source>
</evidence>
<evidence type="ECO:0000256" key="16">
    <source>
        <dbReference type="SAM" id="MobiDB-lite"/>
    </source>
</evidence>
<dbReference type="GO" id="GO:0038023">
    <property type="term" value="F:signaling receptor activity"/>
    <property type="evidence" value="ECO:0007669"/>
    <property type="project" value="InterPro"/>
</dbReference>
<evidence type="ECO:0000256" key="10">
    <source>
        <dbReference type="ARBA" id="ARBA00023077"/>
    </source>
</evidence>
<protein>
    <recommendedName>
        <fullName evidence="21">Ligand-gated channel</fullName>
    </recommendedName>
</protein>